<sequence>MPWLSSWCNFALDRGSGCVPRVGEGRLDGPGVVPGEISFGAFAGGLRALGSCEAKFIPAVCTSSSGQQVLVIIDQHAADERVLLEEIQNRVLAPCSDGSPAGVTSTCLEDPVFMRLTPQEATALEAYGKQVQAWGWRVEEPPRDSGDDNAGAGARVAVTAAPAVLGVSLNTTELRLYLSVLAEGAAGAPVGVRRLLASKACRGAIMFGDRLSRNECQLLAEALRGTELSFSCAHGRPTMVPICSVSELARRMPAAGSSPYKTPRPEPRRLTAADLRRKLAGHSC</sequence>
<protein>
    <submittedName>
        <fullName evidence="2">DNA mismatch repair protein MLH3</fullName>
    </submittedName>
</protein>
<evidence type="ECO:0000313" key="2">
    <source>
        <dbReference type="EMBL" id="JAC61786.1"/>
    </source>
</evidence>
<dbReference type="InterPro" id="IPR014790">
    <property type="entry name" value="MutL_C"/>
</dbReference>
<dbReference type="GO" id="GO:0140664">
    <property type="term" value="F:ATP-dependent DNA damage sensor activity"/>
    <property type="evidence" value="ECO:0007669"/>
    <property type="project" value="InterPro"/>
</dbReference>
<dbReference type="GO" id="GO:0016887">
    <property type="term" value="F:ATP hydrolysis activity"/>
    <property type="evidence" value="ECO:0007669"/>
    <property type="project" value="InterPro"/>
</dbReference>
<dbReference type="EMBL" id="GBEZ01025283">
    <property type="protein sequence ID" value="JAC61786.1"/>
    <property type="molecule type" value="Transcribed_RNA"/>
</dbReference>
<proteinExistence type="predicted"/>
<dbReference type="GO" id="GO:0032300">
    <property type="term" value="C:mismatch repair complex"/>
    <property type="evidence" value="ECO:0007669"/>
    <property type="project" value="InterPro"/>
</dbReference>
<dbReference type="Gene3D" id="3.30.1540.20">
    <property type="entry name" value="MutL, C-terminal domain, dimerisation subdomain"/>
    <property type="match status" value="1"/>
</dbReference>
<dbReference type="GO" id="GO:0005524">
    <property type="term" value="F:ATP binding"/>
    <property type="evidence" value="ECO:0007669"/>
    <property type="project" value="InterPro"/>
</dbReference>
<dbReference type="InterPro" id="IPR037198">
    <property type="entry name" value="MutL_C_sf"/>
</dbReference>
<dbReference type="SMART" id="SM00853">
    <property type="entry name" value="MutL_C"/>
    <property type="match status" value="1"/>
</dbReference>
<dbReference type="PANTHER" id="PTHR10073:SF47">
    <property type="entry name" value="DNA MISMATCH REPAIR PROTEIN MLH3"/>
    <property type="match status" value="1"/>
</dbReference>
<reference evidence="2" key="1">
    <citation type="submission" date="2014-05" db="EMBL/GenBank/DDBJ databases">
        <title>The transcriptome of the halophilic microalga Tetraselmis sp. GSL018 isolated from the Great Salt Lake, Utah.</title>
        <authorList>
            <person name="Jinkerson R.E."/>
            <person name="D'Adamo S."/>
            <person name="Posewitz M.C."/>
        </authorList>
    </citation>
    <scope>NUCLEOTIDE SEQUENCE</scope>
    <source>
        <strain evidence="2">GSL018</strain>
    </source>
</reference>
<gene>
    <name evidence="2" type="primary">MLH3</name>
    <name evidence="2" type="ORF">TSPGSL018_25219</name>
</gene>
<dbReference type="InterPro" id="IPR042121">
    <property type="entry name" value="MutL_C_regsub"/>
</dbReference>
<organism evidence="2">
    <name type="scientific">Tetraselmis sp. GSL018</name>
    <dbReference type="NCBI Taxonomy" id="582737"/>
    <lineage>
        <taxon>Eukaryota</taxon>
        <taxon>Viridiplantae</taxon>
        <taxon>Chlorophyta</taxon>
        <taxon>core chlorophytes</taxon>
        <taxon>Chlorodendrophyceae</taxon>
        <taxon>Chlorodendrales</taxon>
        <taxon>Chlorodendraceae</taxon>
        <taxon>Tetraselmis</taxon>
    </lineage>
</organism>
<dbReference type="PANTHER" id="PTHR10073">
    <property type="entry name" value="DNA MISMATCH REPAIR PROTEIN MLH, PMS, MUTL"/>
    <property type="match status" value="1"/>
</dbReference>
<dbReference type="AlphaFoldDB" id="A0A061QTW8"/>
<dbReference type="InterPro" id="IPR038973">
    <property type="entry name" value="MutL/Mlh/Pms-like"/>
</dbReference>
<dbReference type="InterPro" id="IPR042120">
    <property type="entry name" value="MutL_C_dimsub"/>
</dbReference>
<dbReference type="Gene3D" id="3.30.1370.100">
    <property type="entry name" value="MutL, C-terminal domain, regulatory subdomain"/>
    <property type="match status" value="1"/>
</dbReference>
<accession>A0A061QTW8</accession>
<feature type="domain" description="MutL C-terminal dimerisation" evidence="1">
    <location>
        <begin position="48"/>
        <end position="211"/>
    </location>
</feature>
<dbReference type="GO" id="GO:0006298">
    <property type="term" value="P:mismatch repair"/>
    <property type="evidence" value="ECO:0007669"/>
    <property type="project" value="InterPro"/>
</dbReference>
<name>A0A061QTW8_9CHLO</name>
<dbReference type="SUPFAM" id="SSF118116">
    <property type="entry name" value="DNA mismatch repair protein MutL"/>
    <property type="match status" value="1"/>
</dbReference>
<dbReference type="Pfam" id="PF08676">
    <property type="entry name" value="MutL_C"/>
    <property type="match status" value="1"/>
</dbReference>
<evidence type="ECO:0000259" key="1">
    <source>
        <dbReference type="SMART" id="SM00853"/>
    </source>
</evidence>